<dbReference type="Pfam" id="PF04229">
    <property type="entry name" value="GrpB"/>
    <property type="match status" value="1"/>
</dbReference>
<reference evidence="2" key="1">
    <citation type="journal article" date="2019" name="Int. J. Syst. Evol. Microbiol.">
        <title>The Global Catalogue of Microorganisms (GCM) 10K type strain sequencing project: providing services to taxonomists for standard genome sequencing and annotation.</title>
        <authorList>
            <consortium name="The Broad Institute Genomics Platform"/>
            <consortium name="The Broad Institute Genome Sequencing Center for Infectious Disease"/>
            <person name="Wu L."/>
            <person name="Ma J."/>
        </authorList>
    </citation>
    <scope>NUCLEOTIDE SEQUENCE [LARGE SCALE GENOMIC DNA]</scope>
    <source>
        <strain evidence="2">CGMCC 4.7283</strain>
    </source>
</reference>
<dbReference type="Gene3D" id="3.30.460.10">
    <property type="entry name" value="Beta Polymerase, domain 2"/>
    <property type="match status" value="1"/>
</dbReference>
<name>A0ABV9KKM2_9RHOB</name>
<proteinExistence type="predicted"/>
<evidence type="ECO:0000313" key="2">
    <source>
        <dbReference type="Proteomes" id="UP001595973"/>
    </source>
</evidence>
<keyword evidence="2" id="KW-1185">Reference proteome</keyword>
<dbReference type="SUPFAM" id="SSF81301">
    <property type="entry name" value="Nucleotidyltransferase"/>
    <property type="match status" value="1"/>
</dbReference>
<organism evidence="1 2">
    <name type="scientific">Seohaeicola nanhaiensis</name>
    <dbReference type="NCBI Taxonomy" id="1387282"/>
    <lineage>
        <taxon>Bacteria</taxon>
        <taxon>Pseudomonadati</taxon>
        <taxon>Pseudomonadota</taxon>
        <taxon>Alphaproteobacteria</taxon>
        <taxon>Rhodobacterales</taxon>
        <taxon>Roseobacteraceae</taxon>
        <taxon>Seohaeicola</taxon>
    </lineage>
</organism>
<sequence length="72" mass="8098">MPFEIDGQGSSHSQISRMVGIRDHLRESPSDRQAYAELKLRLEMENRTGIAEYLEAKAPFLDGLYNKSQASG</sequence>
<dbReference type="Proteomes" id="UP001595973">
    <property type="component" value="Unassembled WGS sequence"/>
</dbReference>
<gene>
    <name evidence="1" type="ORF">ACFO5X_19375</name>
</gene>
<accession>A0ABV9KKM2</accession>
<dbReference type="InterPro" id="IPR007344">
    <property type="entry name" value="GrpB/CoaE"/>
</dbReference>
<evidence type="ECO:0000313" key="1">
    <source>
        <dbReference type="EMBL" id="MFC4670720.1"/>
    </source>
</evidence>
<comment type="caution">
    <text evidence="1">The sequence shown here is derived from an EMBL/GenBank/DDBJ whole genome shotgun (WGS) entry which is preliminary data.</text>
</comment>
<dbReference type="InterPro" id="IPR043519">
    <property type="entry name" value="NT_sf"/>
</dbReference>
<dbReference type="EMBL" id="JBHSGI010000028">
    <property type="protein sequence ID" value="MFC4670720.1"/>
    <property type="molecule type" value="Genomic_DNA"/>
</dbReference>
<dbReference type="RefSeq" id="WP_380720134.1">
    <property type="nucleotide sequence ID" value="NZ_JBHSGI010000028.1"/>
</dbReference>
<protein>
    <submittedName>
        <fullName evidence="1">GrpB family protein</fullName>
    </submittedName>
</protein>